<gene>
    <name evidence="1" type="ORF">J8F10_11500</name>
</gene>
<sequence>MDEIAGDPFGWIDFDPNWRTFNAMCLARTIYATRDYSLMPILADALQDAGCDVDDILNHCRAPGAHMRGCWVVDLVLGKA</sequence>
<keyword evidence="2" id="KW-1185">Reference proteome</keyword>
<comment type="caution">
    <text evidence="1">The sequence shown here is derived from an EMBL/GenBank/DDBJ whole genome shotgun (WGS) entry which is preliminary data.</text>
</comment>
<dbReference type="Proteomes" id="UP000676565">
    <property type="component" value="Unassembled WGS sequence"/>
</dbReference>
<reference evidence="1 2" key="1">
    <citation type="submission" date="2021-04" db="EMBL/GenBank/DDBJ databases">
        <authorList>
            <person name="Ivanova A."/>
        </authorList>
    </citation>
    <scope>NUCLEOTIDE SEQUENCE [LARGE SCALE GENOMIC DNA]</scope>
    <source>
        <strain evidence="1 2">G18</strain>
    </source>
</reference>
<accession>A0ABS5BRM4</accession>
<evidence type="ECO:0000313" key="2">
    <source>
        <dbReference type="Proteomes" id="UP000676565"/>
    </source>
</evidence>
<proteinExistence type="predicted"/>
<name>A0ABS5BRM4_9BACT</name>
<dbReference type="EMBL" id="JAGKQQ010000001">
    <property type="protein sequence ID" value="MBP3955910.1"/>
    <property type="molecule type" value="Genomic_DNA"/>
</dbReference>
<protein>
    <submittedName>
        <fullName evidence="1">Uncharacterized protein</fullName>
    </submittedName>
</protein>
<evidence type="ECO:0000313" key="1">
    <source>
        <dbReference type="EMBL" id="MBP3955910.1"/>
    </source>
</evidence>
<organism evidence="1 2">
    <name type="scientific">Gemmata palustris</name>
    <dbReference type="NCBI Taxonomy" id="2822762"/>
    <lineage>
        <taxon>Bacteria</taxon>
        <taxon>Pseudomonadati</taxon>
        <taxon>Planctomycetota</taxon>
        <taxon>Planctomycetia</taxon>
        <taxon>Gemmatales</taxon>
        <taxon>Gemmataceae</taxon>
        <taxon>Gemmata</taxon>
    </lineage>
</organism>